<proteinExistence type="predicted"/>
<feature type="compositionally biased region" description="Low complexity" evidence="1">
    <location>
        <begin position="56"/>
        <end position="70"/>
    </location>
</feature>
<evidence type="ECO:0000313" key="3">
    <source>
        <dbReference type="Proteomes" id="UP000324832"/>
    </source>
</evidence>
<keyword evidence="3" id="KW-1185">Reference proteome</keyword>
<gene>
    <name evidence="2" type="ORF">LSINAPIS_LOCUS8664</name>
</gene>
<feature type="region of interest" description="Disordered" evidence="1">
    <location>
        <begin position="1"/>
        <end position="70"/>
    </location>
</feature>
<reference evidence="2 3" key="1">
    <citation type="submission" date="2017-07" db="EMBL/GenBank/DDBJ databases">
        <authorList>
            <person name="Talla V."/>
            <person name="Backstrom N."/>
        </authorList>
    </citation>
    <scope>NUCLEOTIDE SEQUENCE [LARGE SCALE GENOMIC DNA]</scope>
</reference>
<accession>A0A5E4QJU2</accession>
<dbReference type="AlphaFoldDB" id="A0A5E4QJU2"/>
<dbReference type="Proteomes" id="UP000324832">
    <property type="component" value="Unassembled WGS sequence"/>
</dbReference>
<name>A0A5E4QJU2_9NEOP</name>
<evidence type="ECO:0000313" key="2">
    <source>
        <dbReference type="EMBL" id="VVC97368.1"/>
    </source>
</evidence>
<dbReference type="EMBL" id="FZQP02003135">
    <property type="protein sequence ID" value="VVC97368.1"/>
    <property type="molecule type" value="Genomic_DNA"/>
</dbReference>
<sequence length="70" mass="7884">MFKLNLCIDTPSLDSQTKRSSTKNPFKRTGIPSATPSRPESPVKKYLQPTLSDPHPTNNKKPTTTIRMKE</sequence>
<evidence type="ECO:0000256" key="1">
    <source>
        <dbReference type="SAM" id="MobiDB-lite"/>
    </source>
</evidence>
<protein>
    <submittedName>
        <fullName evidence="2">Uncharacterized protein</fullName>
    </submittedName>
</protein>
<feature type="compositionally biased region" description="Polar residues" evidence="1">
    <location>
        <begin position="12"/>
        <end position="24"/>
    </location>
</feature>
<organism evidence="2 3">
    <name type="scientific">Leptidea sinapis</name>
    <dbReference type="NCBI Taxonomy" id="189913"/>
    <lineage>
        <taxon>Eukaryota</taxon>
        <taxon>Metazoa</taxon>
        <taxon>Ecdysozoa</taxon>
        <taxon>Arthropoda</taxon>
        <taxon>Hexapoda</taxon>
        <taxon>Insecta</taxon>
        <taxon>Pterygota</taxon>
        <taxon>Neoptera</taxon>
        <taxon>Endopterygota</taxon>
        <taxon>Lepidoptera</taxon>
        <taxon>Glossata</taxon>
        <taxon>Ditrysia</taxon>
        <taxon>Papilionoidea</taxon>
        <taxon>Pieridae</taxon>
        <taxon>Dismorphiinae</taxon>
        <taxon>Leptidea</taxon>
    </lineage>
</organism>